<dbReference type="Proteomes" id="UP000198520">
    <property type="component" value="Unassembled WGS sequence"/>
</dbReference>
<dbReference type="InterPro" id="IPR000600">
    <property type="entry name" value="ROK"/>
</dbReference>
<dbReference type="RefSeq" id="WP_093378013.1">
    <property type="nucleotide sequence ID" value="NZ_BNAN01000003.1"/>
</dbReference>
<keyword evidence="3" id="KW-0418">Kinase</keyword>
<gene>
    <name evidence="3" type="ORF">SAMN04488035_1984</name>
</gene>
<keyword evidence="3" id="KW-0808">Transferase</keyword>
<keyword evidence="4" id="KW-1185">Reference proteome</keyword>
<dbReference type="AlphaFoldDB" id="A0A1I2GUD9"/>
<sequence>MTQVTTASSGTPRKRTGAAVRRVAARQEDMRDHNLSLVLGNVLDSPDPISRADIAASTGLARATVSQLVDRLVAAGMIAELEPVYHGRAGRPAVPLVPASGTIAGIGLEVNVDYLGARSVDLAGNVIDQHIILGDFRTSDPDVVLGTLSVAAERVIATTQAHGARVAGTCIALPGIVDRDSGPLRLGAPAATDPPTNPGPLRRAPNLGWSDTDLAPLLDRDPFRTFGVSLGNDANLAALAELRAERGAHQSFLYVSGEVGIGAAMIYEGRLFVGERGWSGEVGHTTIEPGGPRCGCGSLGCLEVYAGKDALMMAAGLDRKLGVDVLVDAVTRGDERARAAVDRAGWALGIALANFVNLIDVSRLVLGGIYAPLTELLAQPVRAQLEMRVLTSPWAHVEVVSSLAGPQAAMTGAGMAVLRDVVTTPGRWGAADRDSWGIEARTDDIDERQARGMGQLTV</sequence>
<dbReference type="InterPro" id="IPR000835">
    <property type="entry name" value="HTH_MarR-typ"/>
</dbReference>
<dbReference type="GO" id="GO:0016301">
    <property type="term" value="F:kinase activity"/>
    <property type="evidence" value="ECO:0007669"/>
    <property type="project" value="UniProtKB-KW"/>
</dbReference>
<dbReference type="InterPro" id="IPR036388">
    <property type="entry name" value="WH-like_DNA-bd_sf"/>
</dbReference>
<dbReference type="Pfam" id="PF00480">
    <property type="entry name" value="ROK"/>
    <property type="match status" value="1"/>
</dbReference>
<comment type="similarity">
    <text evidence="1">Belongs to the ROK (NagC/XylR) family.</text>
</comment>
<dbReference type="GO" id="GO:0003700">
    <property type="term" value="F:DNA-binding transcription factor activity"/>
    <property type="evidence" value="ECO:0007669"/>
    <property type="project" value="InterPro"/>
</dbReference>
<dbReference type="PANTHER" id="PTHR18964:SF149">
    <property type="entry name" value="BIFUNCTIONAL UDP-N-ACETYLGLUCOSAMINE 2-EPIMERASE_N-ACETYLMANNOSAMINE KINASE"/>
    <property type="match status" value="1"/>
</dbReference>
<organism evidence="3 4">
    <name type="scientific">Flavimobilis marinus</name>
    <dbReference type="NCBI Taxonomy" id="285351"/>
    <lineage>
        <taxon>Bacteria</taxon>
        <taxon>Bacillati</taxon>
        <taxon>Actinomycetota</taxon>
        <taxon>Actinomycetes</taxon>
        <taxon>Micrococcales</taxon>
        <taxon>Jonesiaceae</taxon>
        <taxon>Flavimobilis</taxon>
    </lineage>
</organism>
<dbReference type="InterPro" id="IPR043129">
    <property type="entry name" value="ATPase_NBD"/>
</dbReference>
<dbReference type="STRING" id="285351.SAMN04488035_1984"/>
<proteinExistence type="inferred from homology"/>
<dbReference type="SUPFAM" id="SSF46785">
    <property type="entry name" value="Winged helix' DNA-binding domain"/>
    <property type="match status" value="1"/>
</dbReference>
<dbReference type="PANTHER" id="PTHR18964">
    <property type="entry name" value="ROK (REPRESSOR, ORF, KINASE) FAMILY"/>
    <property type="match status" value="1"/>
</dbReference>
<dbReference type="SUPFAM" id="SSF53067">
    <property type="entry name" value="Actin-like ATPase domain"/>
    <property type="match status" value="2"/>
</dbReference>
<dbReference type="Pfam" id="PF12802">
    <property type="entry name" value="MarR_2"/>
    <property type="match status" value="1"/>
</dbReference>
<feature type="domain" description="HTH marR-type" evidence="2">
    <location>
        <begin position="37"/>
        <end position="89"/>
    </location>
</feature>
<reference evidence="4" key="1">
    <citation type="submission" date="2016-10" db="EMBL/GenBank/DDBJ databases">
        <authorList>
            <person name="Varghese N."/>
            <person name="Submissions S."/>
        </authorList>
    </citation>
    <scope>NUCLEOTIDE SEQUENCE [LARGE SCALE GENOMIC DNA]</scope>
    <source>
        <strain evidence="4">DSM 19083</strain>
    </source>
</reference>
<dbReference type="EMBL" id="FONZ01000003">
    <property type="protein sequence ID" value="SFF20848.1"/>
    <property type="molecule type" value="Genomic_DNA"/>
</dbReference>
<name>A0A1I2GUD9_9MICO</name>
<dbReference type="Gene3D" id="3.30.420.40">
    <property type="match status" value="2"/>
</dbReference>
<dbReference type="InterPro" id="IPR036390">
    <property type="entry name" value="WH_DNA-bd_sf"/>
</dbReference>
<evidence type="ECO:0000256" key="1">
    <source>
        <dbReference type="ARBA" id="ARBA00006479"/>
    </source>
</evidence>
<dbReference type="Gene3D" id="1.10.10.10">
    <property type="entry name" value="Winged helix-like DNA-binding domain superfamily/Winged helix DNA-binding domain"/>
    <property type="match status" value="1"/>
</dbReference>
<evidence type="ECO:0000313" key="3">
    <source>
        <dbReference type="EMBL" id="SFF20848.1"/>
    </source>
</evidence>
<dbReference type="OrthoDB" id="5174513at2"/>
<accession>A0A1I2GUD9</accession>
<evidence type="ECO:0000259" key="2">
    <source>
        <dbReference type="Pfam" id="PF12802"/>
    </source>
</evidence>
<protein>
    <submittedName>
        <fullName evidence="3">Sugar kinase of the NBD/HSP70 family, may contain an N-terminal HTH domain</fullName>
    </submittedName>
</protein>
<evidence type="ECO:0000313" key="4">
    <source>
        <dbReference type="Proteomes" id="UP000198520"/>
    </source>
</evidence>